<dbReference type="AlphaFoldDB" id="A0A2U3KBA1"/>
<dbReference type="Pfam" id="PF09976">
    <property type="entry name" value="TPR_21"/>
    <property type="match status" value="1"/>
</dbReference>
<keyword evidence="1" id="KW-0812">Transmembrane</keyword>
<accession>A0A2U3KBA1</accession>
<evidence type="ECO:0000313" key="4">
    <source>
        <dbReference type="Proteomes" id="UP000238701"/>
    </source>
</evidence>
<dbReference type="Proteomes" id="UP000238701">
    <property type="component" value="Unassembled WGS sequence"/>
</dbReference>
<organism evidence="3 4">
    <name type="scientific">Candidatus Sulfotelmatobacter kueseliae</name>
    <dbReference type="NCBI Taxonomy" id="2042962"/>
    <lineage>
        <taxon>Bacteria</taxon>
        <taxon>Pseudomonadati</taxon>
        <taxon>Acidobacteriota</taxon>
        <taxon>Terriglobia</taxon>
        <taxon>Terriglobales</taxon>
        <taxon>Candidatus Korobacteraceae</taxon>
        <taxon>Candidatus Sulfotelmatobacter</taxon>
    </lineage>
</organism>
<evidence type="ECO:0000259" key="2">
    <source>
        <dbReference type="Pfam" id="PF09976"/>
    </source>
</evidence>
<sequence>MRAETRHQLKQDAFSRVTIEAAEKTAHWTVEHQTTLIISGIAIALLLAVGVGGWYYLGVQDEKASLDLTQAVRTLDTPLRPAGAPEQPDFPTFTSVKERTETARKQLQAIVDKYPHTRTADMAHYLLGVTAVDLSDNGTAERNFKEVASVRNRDLAAVAKLALASLYGQTSRTKDAVALYQELINKPTNSVSKVTAQLQLAELYQNSNQPLDAKRIYEQVKKENPGNEAGQLAAQKLADLK</sequence>
<keyword evidence="1" id="KW-0472">Membrane</keyword>
<proteinExistence type="predicted"/>
<gene>
    <name evidence="3" type="ORF">SBA1_170023</name>
</gene>
<dbReference type="InterPro" id="IPR018704">
    <property type="entry name" value="SecYEG/CpoB_TPR"/>
</dbReference>
<evidence type="ECO:0000313" key="3">
    <source>
        <dbReference type="EMBL" id="SPF36898.1"/>
    </source>
</evidence>
<name>A0A2U3KBA1_9BACT</name>
<dbReference type="OrthoDB" id="115117at2"/>
<reference evidence="4" key="1">
    <citation type="submission" date="2018-02" db="EMBL/GenBank/DDBJ databases">
        <authorList>
            <person name="Hausmann B."/>
        </authorList>
    </citation>
    <scope>NUCLEOTIDE SEQUENCE [LARGE SCALE GENOMIC DNA]</scope>
    <source>
        <strain evidence="4">Peat soil MAG SbA1</strain>
    </source>
</reference>
<dbReference type="InterPro" id="IPR011990">
    <property type="entry name" value="TPR-like_helical_dom_sf"/>
</dbReference>
<feature type="domain" description="Ancillary SecYEG translocon subunit/Cell division coordinator CpoB TPR" evidence="2">
    <location>
        <begin position="34"/>
        <end position="240"/>
    </location>
</feature>
<feature type="transmembrane region" description="Helical" evidence="1">
    <location>
        <begin position="36"/>
        <end position="57"/>
    </location>
</feature>
<keyword evidence="1" id="KW-1133">Transmembrane helix</keyword>
<dbReference type="Gene3D" id="1.25.40.10">
    <property type="entry name" value="Tetratricopeptide repeat domain"/>
    <property type="match status" value="2"/>
</dbReference>
<dbReference type="EMBL" id="OMOD01000079">
    <property type="protein sequence ID" value="SPF36898.1"/>
    <property type="molecule type" value="Genomic_DNA"/>
</dbReference>
<evidence type="ECO:0000256" key="1">
    <source>
        <dbReference type="SAM" id="Phobius"/>
    </source>
</evidence>
<protein>
    <recommendedName>
        <fullName evidence="2">Ancillary SecYEG translocon subunit/Cell division coordinator CpoB TPR domain-containing protein</fullName>
    </recommendedName>
</protein>
<dbReference type="SUPFAM" id="SSF48452">
    <property type="entry name" value="TPR-like"/>
    <property type="match status" value="1"/>
</dbReference>